<feature type="compositionally biased region" description="Acidic residues" evidence="5">
    <location>
        <begin position="117"/>
        <end position="132"/>
    </location>
</feature>
<dbReference type="Pfam" id="PF13671">
    <property type="entry name" value="AAA_33"/>
    <property type="match status" value="1"/>
</dbReference>
<dbReference type="InterPro" id="IPR036361">
    <property type="entry name" value="SAP_dom_sf"/>
</dbReference>
<protein>
    <submittedName>
        <fullName evidence="8">Uncharacterized protein</fullName>
    </submittedName>
</protein>
<dbReference type="SMART" id="SM00449">
    <property type="entry name" value="SPRY"/>
    <property type="match status" value="1"/>
</dbReference>
<dbReference type="InterPro" id="IPR027417">
    <property type="entry name" value="P-loop_NTPase"/>
</dbReference>
<evidence type="ECO:0000256" key="5">
    <source>
        <dbReference type="SAM" id="MobiDB-lite"/>
    </source>
</evidence>
<comment type="caution">
    <text evidence="8">The sequence shown here is derived from an EMBL/GenBank/DDBJ whole genome shotgun (WGS) entry which is preliminary data.</text>
</comment>
<dbReference type="Pfam" id="PF02037">
    <property type="entry name" value="SAP"/>
    <property type="match status" value="1"/>
</dbReference>
<dbReference type="AlphaFoldDB" id="A0A8K0P316"/>
<dbReference type="GO" id="GO:0005634">
    <property type="term" value="C:nucleus"/>
    <property type="evidence" value="ECO:0007669"/>
    <property type="project" value="UniProtKB-SubCell"/>
</dbReference>
<dbReference type="SUPFAM" id="SSF68906">
    <property type="entry name" value="SAP domain"/>
    <property type="match status" value="1"/>
</dbReference>
<feature type="domain" description="SAP" evidence="7">
    <location>
        <begin position="7"/>
        <end position="41"/>
    </location>
</feature>
<feature type="compositionally biased region" description="Basic and acidic residues" evidence="5">
    <location>
        <begin position="166"/>
        <end position="204"/>
    </location>
</feature>
<sequence length="577" mass="64512">MKTDIDPSKLKVVELRAELSARGLDTKGNKAVLIDRLRDALSQEAGDESNVSQHEKCEDEAAVEETTPAEETPQEDDNAPQTRESPQKQTPTKDKNTEQSVPEESPSEVVQEKEAESMETEQQEEEQEDVEPEPVQVKKEPEVQVKEEPVEKEKAAAPVTAQQEPQVKEEPMQVERVEVKKEPQAEVKPEGRTSTRWSQVKEEINDTQAASQQEEQARGQKRQRSPSPEERSQSIREPPPRKPDDEPEIDENTVLLGWYDSDLNLVISKEKGFLSATPMHHEGFAYVWAGARASHGVTSGKVYYEVRITDNCDISHLAEQEPNPNVLRVGWSTIENSMQLGEEPLSYGYGGTGKASTNCQFKDYGKPFGLNDVVTAYLDMDSNPIHISFAVNGHWQGNAYDIPKDNLEGKALFPHILSKNCAFECFFGTGPCIKQEGETTKPAEPFLGPNQSHASYVPIGTLEPSLRVAGPKRPEKRGDCEAIMMVGLPACGKTTWANEWAKKHPGKLYNVLGTNSLIDKMKIMGLPRKRNYSGRWDVLIDKCTKCLVHLLSVAGNRRRNFIIDQVSFTGDWDCFTP</sequence>
<name>A0A8K0P316_LADFU</name>
<dbReference type="InterPro" id="IPR043136">
    <property type="entry name" value="B30.2/SPRY_sf"/>
</dbReference>
<keyword evidence="3" id="KW-0597">Phosphoprotein</keyword>
<feature type="domain" description="B30.2/SPRY" evidence="6">
    <location>
        <begin position="227"/>
        <end position="432"/>
    </location>
</feature>
<dbReference type="SMART" id="SM00513">
    <property type="entry name" value="SAP"/>
    <property type="match status" value="1"/>
</dbReference>
<reference evidence="8" key="2">
    <citation type="submission" date="2017-10" db="EMBL/GenBank/DDBJ databases">
        <title>Ladona fulva Genome sequencing and assembly.</title>
        <authorList>
            <person name="Murali S."/>
            <person name="Richards S."/>
            <person name="Bandaranaike D."/>
            <person name="Bellair M."/>
            <person name="Blankenburg K."/>
            <person name="Chao H."/>
            <person name="Dinh H."/>
            <person name="Doddapaneni H."/>
            <person name="Dugan-Rocha S."/>
            <person name="Elkadiri S."/>
            <person name="Gnanaolivu R."/>
            <person name="Hernandez B."/>
            <person name="Skinner E."/>
            <person name="Javaid M."/>
            <person name="Lee S."/>
            <person name="Li M."/>
            <person name="Ming W."/>
            <person name="Munidasa M."/>
            <person name="Muniz J."/>
            <person name="Nguyen L."/>
            <person name="Hughes D."/>
            <person name="Osuji N."/>
            <person name="Pu L.-L."/>
            <person name="Puazo M."/>
            <person name="Qu C."/>
            <person name="Quiroz J."/>
            <person name="Raj R."/>
            <person name="Weissenberger G."/>
            <person name="Xin Y."/>
            <person name="Zou X."/>
            <person name="Han Y."/>
            <person name="Worley K."/>
            <person name="Muzny D."/>
            <person name="Gibbs R."/>
        </authorList>
    </citation>
    <scope>NUCLEOTIDE SEQUENCE</scope>
    <source>
        <strain evidence="8">Sampled in the wild</strain>
    </source>
</reference>
<dbReference type="SUPFAM" id="SSF49899">
    <property type="entry name" value="Concanavalin A-like lectins/glucanases"/>
    <property type="match status" value="1"/>
</dbReference>
<dbReference type="EMBL" id="KZ308575">
    <property type="protein sequence ID" value="KAG8231801.1"/>
    <property type="molecule type" value="Genomic_DNA"/>
</dbReference>
<evidence type="ECO:0000313" key="9">
    <source>
        <dbReference type="Proteomes" id="UP000792457"/>
    </source>
</evidence>
<reference evidence="8" key="1">
    <citation type="submission" date="2013-04" db="EMBL/GenBank/DDBJ databases">
        <authorList>
            <person name="Qu J."/>
            <person name="Murali S.C."/>
            <person name="Bandaranaike D."/>
            <person name="Bellair M."/>
            <person name="Blankenburg K."/>
            <person name="Chao H."/>
            <person name="Dinh H."/>
            <person name="Doddapaneni H."/>
            <person name="Downs B."/>
            <person name="Dugan-Rocha S."/>
            <person name="Elkadiri S."/>
            <person name="Gnanaolivu R.D."/>
            <person name="Hernandez B."/>
            <person name="Javaid M."/>
            <person name="Jayaseelan J.C."/>
            <person name="Lee S."/>
            <person name="Li M."/>
            <person name="Ming W."/>
            <person name="Munidasa M."/>
            <person name="Muniz J."/>
            <person name="Nguyen L."/>
            <person name="Ongeri F."/>
            <person name="Osuji N."/>
            <person name="Pu L.-L."/>
            <person name="Puazo M."/>
            <person name="Qu C."/>
            <person name="Quiroz J."/>
            <person name="Raj R."/>
            <person name="Weissenberger G."/>
            <person name="Xin Y."/>
            <person name="Zou X."/>
            <person name="Han Y."/>
            <person name="Richards S."/>
            <person name="Worley K."/>
            <person name="Muzny D."/>
            <person name="Gibbs R."/>
        </authorList>
    </citation>
    <scope>NUCLEOTIDE SEQUENCE</scope>
    <source>
        <strain evidence="8">Sampled in the wild</strain>
    </source>
</reference>
<evidence type="ECO:0000256" key="4">
    <source>
        <dbReference type="ARBA" id="ARBA00023242"/>
    </source>
</evidence>
<dbReference type="PANTHER" id="PTHR12381:SF56">
    <property type="entry name" value="B30.2_SPRY DOMAIN-CONTAINING PROTEIN-RELATED"/>
    <property type="match status" value="1"/>
</dbReference>
<dbReference type="GO" id="GO:0000380">
    <property type="term" value="P:alternative mRNA splicing, via spliceosome"/>
    <property type="evidence" value="ECO:0007669"/>
    <property type="project" value="TreeGrafter"/>
</dbReference>
<dbReference type="InterPro" id="IPR035778">
    <property type="entry name" value="SPRY_hnRNP_U"/>
</dbReference>
<evidence type="ECO:0000256" key="3">
    <source>
        <dbReference type="ARBA" id="ARBA00022553"/>
    </source>
</evidence>
<feature type="region of interest" description="Disordered" evidence="5">
    <location>
        <begin position="43"/>
        <end position="248"/>
    </location>
</feature>
<keyword evidence="9" id="KW-1185">Reference proteome</keyword>
<dbReference type="InterPro" id="IPR003877">
    <property type="entry name" value="SPRY_dom"/>
</dbReference>
<dbReference type="GO" id="GO:0003723">
    <property type="term" value="F:RNA binding"/>
    <property type="evidence" value="ECO:0007669"/>
    <property type="project" value="TreeGrafter"/>
</dbReference>
<evidence type="ECO:0000313" key="8">
    <source>
        <dbReference type="EMBL" id="KAG8231801.1"/>
    </source>
</evidence>
<keyword evidence="4" id="KW-0539">Nucleus</keyword>
<dbReference type="SUPFAM" id="SSF52540">
    <property type="entry name" value="P-loop containing nucleoside triphosphate hydrolases"/>
    <property type="match status" value="1"/>
</dbReference>
<feature type="compositionally biased region" description="Basic and acidic residues" evidence="5">
    <location>
        <begin position="227"/>
        <end position="244"/>
    </location>
</feature>
<gene>
    <name evidence="8" type="ORF">J437_LFUL012077</name>
</gene>
<accession>A0A8K0P316</accession>
<evidence type="ECO:0000256" key="2">
    <source>
        <dbReference type="ARBA" id="ARBA00022481"/>
    </source>
</evidence>
<dbReference type="PROSITE" id="PS50188">
    <property type="entry name" value="B302_SPRY"/>
    <property type="match status" value="1"/>
</dbReference>
<feature type="compositionally biased region" description="Polar residues" evidence="5">
    <location>
        <begin position="79"/>
        <end position="90"/>
    </location>
</feature>
<dbReference type="PANTHER" id="PTHR12381">
    <property type="entry name" value="HETEROGENEOUS NUCLEAR RIBONUCLEOPROTEIN U FAMILY MEMBER"/>
    <property type="match status" value="1"/>
</dbReference>
<dbReference type="Gene3D" id="1.10.720.30">
    <property type="entry name" value="SAP domain"/>
    <property type="match status" value="1"/>
</dbReference>
<dbReference type="Proteomes" id="UP000792457">
    <property type="component" value="Unassembled WGS sequence"/>
</dbReference>
<dbReference type="PROSITE" id="PS50800">
    <property type="entry name" value="SAP"/>
    <property type="match status" value="1"/>
</dbReference>
<evidence type="ECO:0000259" key="7">
    <source>
        <dbReference type="PROSITE" id="PS50800"/>
    </source>
</evidence>
<organism evidence="8 9">
    <name type="scientific">Ladona fulva</name>
    <name type="common">Scarce chaser dragonfly</name>
    <name type="synonym">Libellula fulva</name>
    <dbReference type="NCBI Taxonomy" id="123851"/>
    <lineage>
        <taxon>Eukaryota</taxon>
        <taxon>Metazoa</taxon>
        <taxon>Ecdysozoa</taxon>
        <taxon>Arthropoda</taxon>
        <taxon>Hexapoda</taxon>
        <taxon>Insecta</taxon>
        <taxon>Pterygota</taxon>
        <taxon>Palaeoptera</taxon>
        <taxon>Odonata</taxon>
        <taxon>Epiprocta</taxon>
        <taxon>Anisoptera</taxon>
        <taxon>Libelluloidea</taxon>
        <taxon>Libellulidae</taxon>
        <taxon>Ladona</taxon>
    </lineage>
</organism>
<dbReference type="Gene3D" id="2.60.120.920">
    <property type="match status" value="1"/>
</dbReference>
<keyword evidence="2" id="KW-0488">Methylation</keyword>
<dbReference type="Gene3D" id="3.40.50.300">
    <property type="entry name" value="P-loop containing nucleotide triphosphate hydrolases"/>
    <property type="match status" value="1"/>
</dbReference>
<dbReference type="InterPro" id="IPR003034">
    <property type="entry name" value="SAP_dom"/>
</dbReference>
<feature type="compositionally biased region" description="Low complexity" evidence="5">
    <location>
        <begin position="98"/>
        <end position="109"/>
    </location>
</feature>
<evidence type="ECO:0000256" key="1">
    <source>
        <dbReference type="ARBA" id="ARBA00004123"/>
    </source>
</evidence>
<feature type="compositionally biased region" description="Basic and acidic residues" evidence="5">
    <location>
        <begin position="136"/>
        <end position="155"/>
    </location>
</feature>
<dbReference type="InterPro" id="IPR001870">
    <property type="entry name" value="B30.2/SPRY"/>
</dbReference>
<comment type="subcellular location">
    <subcellularLocation>
        <location evidence="1">Nucleus</location>
    </subcellularLocation>
</comment>
<proteinExistence type="predicted"/>
<dbReference type="InterPro" id="IPR013320">
    <property type="entry name" value="ConA-like_dom_sf"/>
</dbReference>
<dbReference type="OrthoDB" id="445357at2759"/>
<dbReference type="CDD" id="cd12884">
    <property type="entry name" value="SPRY_hnRNP"/>
    <property type="match status" value="1"/>
</dbReference>
<evidence type="ECO:0000259" key="6">
    <source>
        <dbReference type="PROSITE" id="PS50188"/>
    </source>
</evidence>